<dbReference type="InterPro" id="IPR023299">
    <property type="entry name" value="ATPase_P-typ_cyto_dom_N"/>
</dbReference>
<dbReference type="GeneID" id="92080830"/>
<gene>
    <name evidence="13" type="ORF">PG986_011546</name>
</gene>
<dbReference type="SFLD" id="SFLDS00003">
    <property type="entry name" value="Haloacid_Dehalogenase"/>
    <property type="match status" value="1"/>
</dbReference>
<keyword evidence="14" id="KW-1185">Reference proteome</keyword>
<dbReference type="Gene3D" id="2.70.150.10">
    <property type="entry name" value="Calcium-transporting ATPase, cytoplasmic transduction domain A"/>
    <property type="match status" value="1"/>
</dbReference>
<dbReference type="EMBL" id="JAQQWE010000008">
    <property type="protein sequence ID" value="KAK7942433.1"/>
    <property type="molecule type" value="Genomic_DNA"/>
</dbReference>
<comment type="similarity">
    <text evidence="2 10">Belongs to the cation transport ATPase (P-type) (TC 3.A.3) family. Type IB subfamily.</text>
</comment>
<evidence type="ECO:0000256" key="2">
    <source>
        <dbReference type="ARBA" id="ARBA00006024"/>
    </source>
</evidence>
<dbReference type="InterPro" id="IPR027256">
    <property type="entry name" value="P-typ_ATPase_IB"/>
</dbReference>
<feature type="domain" description="HMA" evidence="12">
    <location>
        <begin position="44"/>
        <end position="109"/>
    </location>
</feature>
<dbReference type="PANTHER" id="PTHR43520:SF32">
    <property type="entry name" value="COPPER RESISTANCE P-TYPE ATPASE (EUROFUNG)"/>
    <property type="match status" value="1"/>
</dbReference>
<feature type="region of interest" description="Disordered" evidence="11">
    <location>
        <begin position="1"/>
        <end position="22"/>
    </location>
</feature>
<dbReference type="SUPFAM" id="SSF55008">
    <property type="entry name" value="HMA, heavy metal-associated domain"/>
    <property type="match status" value="1"/>
</dbReference>
<dbReference type="PRINTS" id="PR00120">
    <property type="entry name" value="HATPASE"/>
</dbReference>
<dbReference type="SUPFAM" id="SSF81653">
    <property type="entry name" value="Calcium ATPase, transduction domain A"/>
    <property type="match status" value="1"/>
</dbReference>
<dbReference type="NCBIfam" id="TIGR01494">
    <property type="entry name" value="ATPase_P-type"/>
    <property type="match status" value="2"/>
</dbReference>
<evidence type="ECO:0000313" key="14">
    <source>
        <dbReference type="Proteomes" id="UP001391051"/>
    </source>
</evidence>
<keyword evidence="5 10" id="KW-0547">Nucleotide-binding</keyword>
<feature type="transmembrane region" description="Helical" evidence="10">
    <location>
        <begin position="351"/>
        <end position="369"/>
    </location>
</feature>
<dbReference type="PANTHER" id="PTHR43520">
    <property type="entry name" value="ATP7, ISOFORM B"/>
    <property type="match status" value="1"/>
</dbReference>
<proteinExistence type="inferred from homology"/>
<keyword evidence="4 10" id="KW-0479">Metal-binding</keyword>
<dbReference type="Proteomes" id="UP001391051">
    <property type="component" value="Unassembled WGS sequence"/>
</dbReference>
<dbReference type="InterPro" id="IPR036412">
    <property type="entry name" value="HAD-like_sf"/>
</dbReference>
<dbReference type="CDD" id="cd02094">
    <property type="entry name" value="P-type_ATPase_Cu-like"/>
    <property type="match status" value="1"/>
</dbReference>
<feature type="transmembrane region" description="Helical" evidence="10">
    <location>
        <begin position="547"/>
        <end position="577"/>
    </location>
</feature>
<sequence length="957" mass="103286">MDQNDPAAEPLLRPSSSRTTINNSYQSISTSTTCTSRSMVTPIFQATLAIGGMSCSSCSNSITQELEKKDWISRVTVNVATSIANVEFHSKDQANQVVEAIESMGFTAQLIERIVDSSQNPLEERARSVQIRVDGFHCGHCPLRAVRALTGADGVLSIEDEPTESLPIIKVTYIPSAPNATIRKILATLESVDPAFKASIHHPPTAEQVSRQIHARERNQLLYRVWLTLLMAIPTFVIGIVYMSLVSAEDPSRKYLMMPWVSGINRAQLALFIMATPIFFFAADVFHRKALKEVYSLWRPGSETPILQRFYHFGSMNMLMSLGTTIAYVSSCCQLIAAAVTKPKHVDDANFYFDSVVFLTLFLLVGRVIEAYSKSKTGDAVEALGKLRPTEAILIDRSDDGNVDQVVAVDLLDFGDLVRIPHGASPPCDGKVIEGMTKFDESSLTGESRLVSKNVGDQVFSGTVNKDAPIVIQITGVAGSSMLDKIVKIVRDGQTKKAPIQEIADVLTSYFVPAITLIAILTWLIWLVLGLSGAIPESWMRESSGGWAAFSLQFAISVFVVACPCGLGLAAPTALFVGGGLAAKHGILANGGGAAFEKASKIDCVVFDKTGTLTEGGQPKVVDALLYPENPDEEEMRGTILAALRAVEENSSHPIAKAIVSYCMRQTDQRTEVTDVEEIPGRGLKAKHSSFNLAVGNEALMNELKASITPAIVKKIHDWQNQAKSVAFIATQSDPSSTWNVMATLSIEDRIRDEAAAVIKDLRARGTNVWMLSGDNVKTARAVALRIGIPENNVIAEVLPADKAAKVTYLQSTLKAGPNEEDTTRRATVAMVGDGINDAPALTIADIGIAIGSGSDVAISSADFVLVQSDLRSVVTLLDLSKKVFQRIKLNFVWALVYNVVAIPFAAGCFYAIETRGGHVQLDPVWASLAMALSSISVVLSSLALRSRIIPGLGFRA</sequence>
<dbReference type="InterPro" id="IPR023214">
    <property type="entry name" value="HAD_sf"/>
</dbReference>
<dbReference type="PROSITE" id="PS50846">
    <property type="entry name" value="HMA_2"/>
    <property type="match status" value="1"/>
</dbReference>
<dbReference type="PROSITE" id="PS01047">
    <property type="entry name" value="HMA_1"/>
    <property type="match status" value="1"/>
</dbReference>
<dbReference type="InterPro" id="IPR017969">
    <property type="entry name" value="Heavy-metal-associated_CS"/>
</dbReference>
<evidence type="ECO:0000256" key="11">
    <source>
        <dbReference type="SAM" id="MobiDB-lite"/>
    </source>
</evidence>
<feature type="transmembrane region" description="Helical" evidence="10">
    <location>
        <begin position="925"/>
        <end position="945"/>
    </location>
</feature>
<feature type="transmembrane region" description="Helical" evidence="10">
    <location>
        <begin position="510"/>
        <end position="535"/>
    </location>
</feature>
<keyword evidence="6 10" id="KW-0067">ATP-binding</keyword>
<keyword evidence="8 10" id="KW-1133">Transmembrane helix</keyword>
<dbReference type="InterPro" id="IPR036163">
    <property type="entry name" value="HMA_dom_sf"/>
</dbReference>
<dbReference type="Gene3D" id="3.40.50.1000">
    <property type="entry name" value="HAD superfamily/HAD-like"/>
    <property type="match status" value="1"/>
</dbReference>
<dbReference type="SFLD" id="SFLDF00027">
    <property type="entry name" value="p-type_atpase"/>
    <property type="match status" value="1"/>
</dbReference>
<feature type="transmembrane region" description="Helical" evidence="10">
    <location>
        <begin position="318"/>
        <end position="339"/>
    </location>
</feature>
<name>A0ABR1PXF1_9PEZI</name>
<dbReference type="SUPFAM" id="SSF81665">
    <property type="entry name" value="Calcium ATPase, transmembrane domain M"/>
    <property type="match status" value="1"/>
</dbReference>
<dbReference type="Pfam" id="PF00702">
    <property type="entry name" value="Hydrolase"/>
    <property type="match status" value="1"/>
</dbReference>
<evidence type="ECO:0000256" key="4">
    <source>
        <dbReference type="ARBA" id="ARBA00022723"/>
    </source>
</evidence>
<evidence type="ECO:0000256" key="8">
    <source>
        <dbReference type="ARBA" id="ARBA00022989"/>
    </source>
</evidence>
<dbReference type="InterPro" id="IPR008250">
    <property type="entry name" value="ATPase_P-typ_transduc_dom_A_sf"/>
</dbReference>
<evidence type="ECO:0000256" key="10">
    <source>
        <dbReference type="RuleBase" id="RU362081"/>
    </source>
</evidence>
<dbReference type="InterPro" id="IPR018303">
    <property type="entry name" value="ATPase_P-typ_P_site"/>
</dbReference>
<dbReference type="Gene3D" id="3.40.1110.10">
    <property type="entry name" value="Calcium-transporting ATPase, cytoplasmic domain N"/>
    <property type="match status" value="1"/>
</dbReference>
<dbReference type="SUPFAM" id="SSF56784">
    <property type="entry name" value="HAD-like"/>
    <property type="match status" value="1"/>
</dbReference>
<dbReference type="InterPro" id="IPR006121">
    <property type="entry name" value="HMA_dom"/>
</dbReference>
<dbReference type="SFLD" id="SFLDG00002">
    <property type="entry name" value="C1.7:_P-type_atpase_like"/>
    <property type="match status" value="1"/>
</dbReference>
<dbReference type="InterPro" id="IPR044492">
    <property type="entry name" value="P_typ_ATPase_HD_dom"/>
</dbReference>
<evidence type="ECO:0000313" key="13">
    <source>
        <dbReference type="EMBL" id="KAK7942433.1"/>
    </source>
</evidence>
<evidence type="ECO:0000256" key="1">
    <source>
        <dbReference type="ARBA" id="ARBA00004141"/>
    </source>
</evidence>
<dbReference type="InterPro" id="IPR001757">
    <property type="entry name" value="P_typ_ATPase"/>
</dbReference>
<dbReference type="InterPro" id="IPR023298">
    <property type="entry name" value="ATPase_P-typ_TM_dom_sf"/>
</dbReference>
<evidence type="ECO:0000259" key="12">
    <source>
        <dbReference type="PROSITE" id="PS50846"/>
    </source>
</evidence>
<evidence type="ECO:0000256" key="3">
    <source>
        <dbReference type="ARBA" id="ARBA00022692"/>
    </source>
</evidence>
<protein>
    <submittedName>
        <fullName evidence="13">Heavy metal translocatin</fullName>
    </submittedName>
</protein>
<dbReference type="PROSITE" id="PS00154">
    <property type="entry name" value="ATPASE_E1_E2"/>
    <property type="match status" value="1"/>
</dbReference>
<keyword evidence="7" id="KW-1278">Translocase</keyword>
<dbReference type="Pfam" id="PF00122">
    <property type="entry name" value="E1-E2_ATPase"/>
    <property type="match status" value="1"/>
</dbReference>
<feature type="transmembrane region" description="Helical" evidence="10">
    <location>
        <begin position="221"/>
        <end position="247"/>
    </location>
</feature>
<dbReference type="CDD" id="cd00371">
    <property type="entry name" value="HMA"/>
    <property type="match status" value="2"/>
</dbReference>
<dbReference type="Pfam" id="PF00403">
    <property type="entry name" value="HMA"/>
    <property type="match status" value="1"/>
</dbReference>
<evidence type="ECO:0000256" key="5">
    <source>
        <dbReference type="ARBA" id="ARBA00022741"/>
    </source>
</evidence>
<evidence type="ECO:0000256" key="6">
    <source>
        <dbReference type="ARBA" id="ARBA00022840"/>
    </source>
</evidence>
<comment type="subcellular location">
    <subcellularLocation>
        <location evidence="1">Membrane</location>
        <topology evidence="1">Multi-pass membrane protein</topology>
    </subcellularLocation>
</comment>
<accession>A0ABR1PXF1</accession>
<keyword evidence="3 10" id="KW-0812">Transmembrane</keyword>
<dbReference type="NCBIfam" id="TIGR01525">
    <property type="entry name" value="ATPase-IB_hvy"/>
    <property type="match status" value="1"/>
</dbReference>
<dbReference type="RefSeq" id="XP_066694464.1">
    <property type="nucleotide sequence ID" value="XM_066847768.1"/>
</dbReference>
<feature type="transmembrane region" description="Helical" evidence="10">
    <location>
        <begin position="267"/>
        <end position="286"/>
    </location>
</feature>
<comment type="caution">
    <text evidence="13">The sequence shown here is derived from an EMBL/GenBank/DDBJ whole genome shotgun (WGS) entry which is preliminary data.</text>
</comment>
<evidence type="ECO:0000256" key="9">
    <source>
        <dbReference type="ARBA" id="ARBA00023136"/>
    </source>
</evidence>
<reference evidence="13 14" key="1">
    <citation type="submission" date="2023-01" db="EMBL/GenBank/DDBJ databases">
        <title>Analysis of 21 Apiospora genomes using comparative genomics revels a genus with tremendous synthesis potential of carbohydrate active enzymes and secondary metabolites.</title>
        <authorList>
            <person name="Sorensen T."/>
        </authorList>
    </citation>
    <scope>NUCLEOTIDE SEQUENCE [LARGE SCALE GENOMIC DNA]</scope>
    <source>
        <strain evidence="13 14">CBS 24483</strain>
    </source>
</reference>
<dbReference type="PRINTS" id="PR00119">
    <property type="entry name" value="CATATPASE"/>
</dbReference>
<feature type="transmembrane region" description="Helical" evidence="10">
    <location>
        <begin position="892"/>
        <end position="913"/>
    </location>
</feature>
<keyword evidence="9 10" id="KW-0472">Membrane</keyword>
<organism evidence="13 14">
    <name type="scientific">Apiospora aurea</name>
    <dbReference type="NCBI Taxonomy" id="335848"/>
    <lineage>
        <taxon>Eukaryota</taxon>
        <taxon>Fungi</taxon>
        <taxon>Dikarya</taxon>
        <taxon>Ascomycota</taxon>
        <taxon>Pezizomycotina</taxon>
        <taxon>Sordariomycetes</taxon>
        <taxon>Xylariomycetidae</taxon>
        <taxon>Amphisphaeriales</taxon>
        <taxon>Apiosporaceae</taxon>
        <taxon>Apiospora</taxon>
    </lineage>
</organism>
<evidence type="ECO:0000256" key="7">
    <source>
        <dbReference type="ARBA" id="ARBA00022967"/>
    </source>
</evidence>
<dbReference type="Gene3D" id="3.30.70.100">
    <property type="match status" value="1"/>
</dbReference>
<dbReference type="InterPro" id="IPR059000">
    <property type="entry name" value="ATPase_P-type_domA"/>
</dbReference>